<name>A0AAP0SBE5_LIQFO</name>
<dbReference type="Pfam" id="PF14383">
    <property type="entry name" value="VARLMGL"/>
    <property type="match status" value="1"/>
</dbReference>
<dbReference type="InterPro" id="IPR032795">
    <property type="entry name" value="DUF3741-assoc"/>
</dbReference>
<dbReference type="EMBL" id="JBBPBK010000001">
    <property type="protein sequence ID" value="KAK9291512.1"/>
    <property type="molecule type" value="Genomic_DNA"/>
</dbReference>
<organism evidence="3 4">
    <name type="scientific">Liquidambar formosana</name>
    <name type="common">Formosan gum</name>
    <dbReference type="NCBI Taxonomy" id="63359"/>
    <lineage>
        <taxon>Eukaryota</taxon>
        <taxon>Viridiplantae</taxon>
        <taxon>Streptophyta</taxon>
        <taxon>Embryophyta</taxon>
        <taxon>Tracheophyta</taxon>
        <taxon>Spermatophyta</taxon>
        <taxon>Magnoliopsida</taxon>
        <taxon>eudicotyledons</taxon>
        <taxon>Gunneridae</taxon>
        <taxon>Pentapetalae</taxon>
        <taxon>Saxifragales</taxon>
        <taxon>Altingiaceae</taxon>
        <taxon>Liquidambar</taxon>
    </lineage>
</organism>
<sequence length="261" mass="28667">MEVDKRGLKGGFLQLFDWTGKSRKKLFSNISELPGSKQGKENVENVTSARLHLIEVDENGASSSNKGISNYNCASSVTSDDGYGTKAPGVVARLMGLDSLPTSNVCEPCATPFVDSYSLRDACYHRSNTSFQSEQHMNYTNMCNRLEEFSRNSVKSMPQKKQSRPIERFQTEILPPKSAKSIPITHHKLLSPIKGPGFIPTKNAAYIMEAAAKIIEPGPQTTTKGKIPSFGCFFSSLKNSGFERESGNCTESIQASKTHRS</sequence>
<proteinExistence type="predicted"/>
<reference evidence="3 4" key="1">
    <citation type="journal article" date="2024" name="Plant J.">
        <title>Genome sequences and population genomics reveal climatic adaptation and genomic divergence between two closely related sweetgum species.</title>
        <authorList>
            <person name="Xu W.Q."/>
            <person name="Ren C.Q."/>
            <person name="Zhang X.Y."/>
            <person name="Comes H.P."/>
            <person name="Liu X.H."/>
            <person name="Li Y.G."/>
            <person name="Kettle C.J."/>
            <person name="Jalonen R."/>
            <person name="Gaisberger H."/>
            <person name="Ma Y.Z."/>
            <person name="Qiu Y.X."/>
        </authorList>
    </citation>
    <scope>NUCLEOTIDE SEQUENCE [LARGE SCALE GENOMIC DNA]</scope>
    <source>
        <strain evidence="3">Hangzhou</strain>
    </source>
</reference>
<dbReference type="PANTHER" id="PTHR21726:SF57">
    <property type="entry name" value="SERINE-RICH ADHESIN FOR PLATELETS-LIKE PROTEIN"/>
    <property type="match status" value="1"/>
</dbReference>
<feature type="region of interest" description="Disordered" evidence="1">
    <location>
        <begin position="241"/>
        <end position="261"/>
    </location>
</feature>
<evidence type="ECO:0000313" key="4">
    <source>
        <dbReference type="Proteomes" id="UP001415857"/>
    </source>
</evidence>
<evidence type="ECO:0000256" key="1">
    <source>
        <dbReference type="SAM" id="MobiDB-lite"/>
    </source>
</evidence>
<gene>
    <name evidence="3" type="ORF">L1049_019460</name>
</gene>
<evidence type="ECO:0000259" key="2">
    <source>
        <dbReference type="Pfam" id="PF14383"/>
    </source>
</evidence>
<accession>A0AAP0SBE5</accession>
<protein>
    <recommendedName>
        <fullName evidence="2">DUF3741 domain-containing protein</fullName>
    </recommendedName>
</protein>
<dbReference type="Proteomes" id="UP001415857">
    <property type="component" value="Unassembled WGS sequence"/>
</dbReference>
<comment type="caution">
    <text evidence="3">The sequence shown here is derived from an EMBL/GenBank/DDBJ whole genome shotgun (WGS) entry which is preliminary data.</text>
</comment>
<feature type="compositionally biased region" description="Polar residues" evidence="1">
    <location>
        <begin position="247"/>
        <end position="261"/>
    </location>
</feature>
<dbReference type="AlphaFoldDB" id="A0AAP0SBE5"/>
<keyword evidence="4" id="KW-1185">Reference proteome</keyword>
<evidence type="ECO:0000313" key="3">
    <source>
        <dbReference type="EMBL" id="KAK9291512.1"/>
    </source>
</evidence>
<feature type="domain" description="DUF3741" evidence="2">
    <location>
        <begin position="75"/>
        <end position="105"/>
    </location>
</feature>
<dbReference type="PANTHER" id="PTHR21726">
    <property type="entry name" value="PHOSPHATIDYLINOSITOL N-ACETYLGLUCOSAMINYLTRANSFERASE SUBUNIT P DOWN SYNDROME CRITICAL REGION PROTEIN 5 -RELATED"/>
    <property type="match status" value="1"/>
</dbReference>